<proteinExistence type="predicted"/>
<accession>A0A835IAR9</accession>
<name>A0A835IAR9_9MAGN</name>
<comment type="caution">
    <text evidence="1">The sequence shown here is derived from an EMBL/GenBank/DDBJ whole genome shotgun (WGS) entry which is preliminary data.</text>
</comment>
<dbReference type="Proteomes" id="UP000631114">
    <property type="component" value="Unassembled WGS sequence"/>
</dbReference>
<evidence type="ECO:0000313" key="1">
    <source>
        <dbReference type="EMBL" id="KAF9612448.1"/>
    </source>
</evidence>
<dbReference type="EMBL" id="JADFTS010000003">
    <property type="protein sequence ID" value="KAF9612448.1"/>
    <property type="molecule type" value="Genomic_DNA"/>
</dbReference>
<evidence type="ECO:0000313" key="2">
    <source>
        <dbReference type="Proteomes" id="UP000631114"/>
    </source>
</evidence>
<organism evidence="1 2">
    <name type="scientific">Coptis chinensis</name>
    <dbReference type="NCBI Taxonomy" id="261450"/>
    <lineage>
        <taxon>Eukaryota</taxon>
        <taxon>Viridiplantae</taxon>
        <taxon>Streptophyta</taxon>
        <taxon>Embryophyta</taxon>
        <taxon>Tracheophyta</taxon>
        <taxon>Spermatophyta</taxon>
        <taxon>Magnoliopsida</taxon>
        <taxon>Ranunculales</taxon>
        <taxon>Ranunculaceae</taxon>
        <taxon>Coptidoideae</taxon>
        <taxon>Coptis</taxon>
    </lineage>
</organism>
<sequence>MDVAELQGQLCLVHNMTRNVEAWVMKDYGMKESWTKLFNMENSFGQLKPLCWTIKNCKILLKWDCGLILYDLKTKIVSSLQIPGKRAIPECDARTYMESIVGL</sequence>
<gene>
    <name evidence="1" type="ORF">IFM89_000196</name>
</gene>
<dbReference type="AlphaFoldDB" id="A0A835IAR9"/>
<keyword evidence="2" id="KW-1185">Reference proteome</keyword>
<evidence type="ECO:0008006" key="3">
    <source>
        <dbReference type="Google" id="ProtNLM"/>
    </source>
</evidence>
<reference evidence="1 2" key="1">
    <citation type="submission" date="2020-10" db="EMBL/GenBank/DDBJ databases">
        <title>The Coptis chinensis genome and diversification of protoberbering-type alkaloids.</title>
        <authorList>
            <person name="Wang B."/>
            <person name="Shu S."/>
            <person name="Song C."/>
            <person name="Liu Y."/>
        </authorList>
    </citation>
    <scope>NUCLEOTIDE SEQUENCE [LARGE SCALE GENOMIC DNA]</scope>
    <source>
        <strain evidence="1">HL-2020</strain>
        <tissue evidence="1">Leaf</tissue>
    </source>
</reference>
<protein>
    <recommendedName>
        <fullName evidence="3">F-box protein</fullName>
    </recommendedName>
</protein>
<dbReference type="OrthoDB" id="5314306at2759"/>